<evidence type="ECO:0000313" key="9">
    <source>
        <dbReference type="Proteomes" id="UP000834106"/>
    </source>
</evidence>
<feature type="domain" description="Protein kinase" evidence="7">
    <location>
        <begin position="90"/>
        <end position="155"/>
    </location>
</feature>
<dbReference type="InterPro" id="IPR000719">
    <property type="entry name" value="Prot_kinase_dom"/>
</dbReference>
<keyword evidence="6" id="KW-1133">Transmembrane helix</keyword>
<accession>A0AAD2DJ61</accession>
<gene>
    <name evidence="8" type="ORF">FPE_LOCUS3997</name>
</gene>
<dbReference type="Proteomes" id="UP000834106">
    <property type="component" value="Chromosome 2"/>
</dbReference>
<evidence type="ECO:0000256" key="1">
    <source>
        <dbReference type="ARBA" id="ARBA00022527"/>
    </source>
</evidence>
<protein>
    <recommendedName>
        <fullName evidence="7">Protein kinase domain-containing protein</fullName>
    </recommendedName>
</protein>
<dbReference type="GO" id="GO:0004674">
    <property type="term" value="F:protein serine/threonine kinase activity"/>
    <property type="evidence" value="ECO:0007669"/>
    <property type="project" value="UniProtKB-KW"/>
</dbReference>
<evidence type="ECO:0000256" key="6">
    <source>
        <dbReference type="SAM" id="Phobius"/>
    </source>
</evidence>
<evidence type="ECO:0000259" key="7">
    <source>
        <dbReference type="PROSITE" id="PS50011"/>
    </source>
</evidence>
<dbReference type="GO" id="GO:0005886">
    <property type="term" value="C:plasma membrane"/>
    <property type="evidence" value="ECO:0007669"/>
    <property type="project" value="TreeGrafter"/>
</dbReference>
<reference evidence="8" key="1">
    <citation type="submission" date="2023-05" db="EMBL/GenBank/DDBJ databases">
        <authorList>
            <person name="Huff M."/>
        </authorList>
    </citation>
    <scope>NUCLEOTIDE SEQUENCE</scope>
</reference>
<dbReference type="PANTHER" id="PTHR27002:SF864">
    <property type="entry name" value="RECEPTOR-LIKE SERINE_THREONINE-PROTEIN KINASE"/>
    <property type="match status" value="1"/>
</dbReference>
<evidence type="ECO:0000313" key="8">
    <source>
        <dbReference type="EMBL" id="CAI9756567.1"/>
    </source>
</evidence>
<keyword evidence="5" id="KW-0067">ATP-binding</keyword>
<evidence type="ECO:0000256" key="5">
    <source>
        <dbReference type="ARBA" id="ARBA00022840"/>
    </source>
</evidence>
<keyword evidence="1" id="KW-0723">Serine/threonine-protein kinase</keyword>
<organism evidence="8 9">
    <name type="scientific">Fraxinus pennsylvanica</name>
    <dbReference type="NCBI Taxonomy" id="56036"/>
    <lineage>
        <taxon>Eukaryota</taxon>
        <taxon>Viridiplantae</taxon>
        <taxon>Streptophyta</taxon>
        <taxon>Embryophyta</taxon>
        <taxon>Tracheophyta</taxon>
        <taxon>Spermatophyta</taxon>
        <taxon>Magnoliopsida</taxon>
        <taxon>eudicotyledons</taxon>
        <taxon>Gunneridae</taxon>
        <taxon>Pentapetalae</taxon>
        <taxon>asterids</taxon>
        <taxon>lamiids</taxon>
        <taxon>Lamiales</taxon>
        <taxon>Oleaceae</taxon>
        <taxon>Oleeae</taxon>
        <taxon>Fraxinus</taxon>
    </lineage>
</organism>
<keyword evidence="2" id="KW-0808">Transferase</keyword>
<dbReference type="InterPro" id="IPR011009">
    <property type="entry name" value="Kinase-like_dom_sf"/>
</dbReference>
<evidence type="ECO:0000256" key="3">
    <source>
        <dbReference type="ARBA" id="ARBA00022741"/>
    </source>
</evidence>
<keyword evidence="6" id="KW-0812">Transmembrane</keyword>
<keyword evidence="4" id="KW-0418">Kinase</keyword>
<sequence>MPASELDSSNNSKRTAVLASVAVISFLVLLGVISWFAFRKKTAIRRRALAYQANRGHDNPNQDINQTIGDETLELPLFSFVTISTATNEFSLTNKIGQGGFGPVYKGVLPTGKEIAVKRLSEDSGQGLKEFKNEEFGLVHFQSNKRYNSKLAEAF</sequence>
<keyword evidence="3" id="KW-0547">Nucleotide-binding</keyword>
<keyword evidence="9" id="KW-1185">Reference proteome</keyword>
<dbReference type="EMBL" id="OU503037">
    <property type="protein sequence ID" value="CAI9756567.1"/>
    <property type="molecule type" value="Genomic_DNA"/>
</dbReference>
<proteinExistence type="predicted"/>
<evidence type="ECO:0000256" key="4">
    <source>
        <dbReference type="ARBA" id="ARBA00022777"/>
    </source>
</evidence>
<dbReference type="PANTHER" id="PTHR27002">
    <property type="entry name" value="RECEPTOR-LIKE SERINE/THREONINE-PROTEIN KINASE SD1-8"/>
    <property type="match status" value="1"/>
</dbReference>
<evidence type="ECO:0000256" key="2">
    <source>
        <dbReference type="ARBA" id="ARBA00022679"/>
    </source>
</evidence>
<name>A0AAD2DJ61_9LAMI</name>
<feature type="transmembrane region" description="Helical" evidence="6">
    <location>
        <begin position="16"/>
        <end position="38"/>
    </location>
</feature>
<dbReference type="Gene3D" id="3.30.200.20">
    <property type="entry name" value="Phosphorylase Kinase, domain 1"/>
    <property type="match status" value="1"/>
</dbReference>
<dbReference type="SUPFAM" id="SSF56112">
    <property type="entry name" value="Protein kinase-like (PK-like)"/>
    <property type="match status" value="1"/>
</dbReference>
<dbReference type="GO" id="GO:0005524">
    <property type="term" value="F:ATP binding"/>
    <property type="evidence" value="ECO:0007669"/>
    <property type="project" value="UniProtKB-KW"/>
</dbReference>
<dbReference type="PROSITE" id="PS50011">
    <property type="entry name" value="PROTEIN_KINASE_DOM"/>
    <property type="match status" value="1"/>
</dbReference>
<keyword evidence="6" id="KW-0472">Membrane</keyword>
<dbReference type="AlphaFoldDB" id="A0AAD2DJ61"/>